<dbReference type="NCBIfam" id="TIGR01910">
    <property type="entry name" value="DapE-ArgE"/>
    <property type="match status" value="1"/>
</dbReference>
<keyword evidence="9" id="KW-0378">Hydrolase</keyword>
<dbReference type="Proteomes" id="UP000325161">
    <property type="component" value="Chromosome"/>
</dbReference>
<comment type="cofactor">
    <cofactor evidence="1">
        <name>Co(2+)</name>
        <dbReference type="ChEBI" id="CHEBI:48828"/>
    </cofactor>
</comment>
<dbReference type="PANTHER" id="PTHR43808">
    <property type="entry name" value="ACETYLORNITHINE DEACETYLASE"/>
    <property type="match status" value="1"/>
</dbReference>
<evidence type="ECO:0000256" key="11">
    <source>
        <dbReference type="ARBA" id="ARBA00023285"/>
    </source>
</evidence>
<reference evidence="14 15" key="1">
    <citation type="submission" date="2019-08" db="EMBL/GenBank/DDBJ databases">
        <title>Amphibian skin-associated Pigmentiphaga: genome sequence and occurrence across geography and hosts.</title>
        <authorList>
            <person name="Bletz M.C."/>
            <person name="Bunk B."/>
            <person name="Sproeer C."/>
            <person name="Biwer P."/>
            <person name="Reiter S."/>
            <person name="Rabemananjara F.C.E."/>
            <person name="Schulz S."/>
            <person name="Overmann J."/>
            <person name="Vences M."/>
        </authorList>
    </citation>
    <scope>NUCLEOTIDE SEQUENCE [LARGE SCALE GENOMIC DNA]</scope>
    <source>
        <strain evidence="14 15">Mada1488</strain>
    </source>
</reference>
<keyword evidence="11" id="KW-0170">Cobalt</keyword>
<dbReference type="SUPFAM" id="SSF55031">
    <property type="entry name" value="Bacterial exopeptidase dimerisation domain"/>
    <property type="match status" value="1"/>
</dbReference>
<accession>A0A5C0B0A8</accession>
<dbReference type="Pfam" id="PF01546">
    <property type="entry name" value="Peptidase_M20"/>
    <property type="match status" value="1"/>
</dbReference>
<evidence type="ECO:0000313" key="14">
    <source>
        <dbReference type="EMBL" id="QEI07805.1"/>
    </source>
</evidence>
<gene>
    <name evidence="14" type="ORF">FXN63_19660</name>
</gene>
<sequence length="375" mass="39873">MQFACDPIALTQALVRMDTINLPGNEDQCTHHLAALLTASGFECKLVDFAPHRTSLVARIGSSPDKLPLVFTGHVDVVPLGSKPWTQAPFGGDIVDGKLYGRGTTDMKAGVAAFTSAAIELAEELKSSAGLILIITAGEETGCEGAAHLVRQPDIAAMLGQAGALVVAEPTSNRPLAGHKGAFWLRASSKGVTAHGSMPQHGENAIYKLLPALQAMENFDFGIAPHDIMGKPTLNVGTIIGGINVNSVPDAASFTIDIRSVPGQDHQQIVEQLRAALGPDISLEVLLDLPAVYTNKDDPWIRYLCEMCIDGETAGSEAYFTDAAILRSALGYPPTVILGPGEAHMAHQTDEYCRVDLLLASKDIYGRIIRDWCLA</sequence>
<keyword evidence="10" id="KW-0862">Zinc</keyword>
<dbReference type="RefSeq" id="WP_148816852.1">
    <property type="nucleotide sequence ID" value="NZ_CP043046.1"/>
</dbReference>
<dbReference type="InterPro" id="IPR001261">
    <property type="entry name" value="ArgE/DapE_CS"/>
</dbReference>
<feature type="domain" description="Peptidase M20 dimerisation" evidence="13">
    <location>
        <begin position="178"/>
        <end position="278"/>
    </location>
</feature>
<evidence type="ECO:0000256" key="2">
    <source>
        <dbReference type="ARBA" id="ARBA00001947"/>
    </source>
</evidence>
<dbReference type="EC" id="3.5.1.18" evidence="5"/>
<evidence type="ECO:0000256" key="4">
    <source>
        <dbReference type="ARBA" id="ARBA00006247"/>
    </source>
</evidence>
<evidence type="ECO:0000256" key="9">
    <source>
        <dbReference type="ARBA" id="ARBA00022801"/>
    </source>
</evidence>
<comment type="cofactor">
    <cofactor evidence="2">
        <name>Zn(2+)</name>
        <dbReference type="ChEBI" id="CHEBI:29105"/>
    </cofactor>
</comment>
<comment type="pathway">
    <text evidence="3">Amino-acid biosynthesis; L-lysine biosynthesis via DAP pathway; LL-2,6-diaminopimelate from (S)-tetrahydrodipicolinate (succinylase route): step 3/3.</text>
</comment>
<comment type="catalytic activity">
    <reaction evidence="12">
        <text>N-succinyl-(2S,6S)-2,6-diaminopimelate + H2O = (2S,6S)-2,6-diaminopimelate + succinate</text>
        <dbReference type="Rhea" id="RHEA:22608"/>
        <dbReference type="ChEBI" id="CHEBI:15377"/>
        <dbReference type="ChEBI" id="CHEBI:30031"/>
        <dbReference type="ChEBI" id="CHEBI:57609"/>
        <dbReference type="ChEBI" id="CHEBI:58087"/>
        <dbReference type="EC" id="3.5.1.18"/>
    </reaction>
</comment>
<evidence type="ECO:0000256" key="10">
    <source>
        <dbReference type="ARBA" id="ARBA00022833"/>
    </source>
</evidence>
<evidence type="ECO:0000313" key="15">
    <source>
        <dbReference type="Proteomes" id="UP000325161"/>
    </source>
</evidence>
<dbReference type="GO" id="GO:0009014">
    <property type="term" value="F:succinyl-diaminopimelate desuccinylase activity"/>
    <property type="evidence" value="ECO:0007669"/>
    <property type="project" value="UniProtKB-EC"/>
</dbReference>
<dbReference type="InterPro" id="IPR011650">
    <property type="entry name" value="Peptidase_M20_dimer"/>
</dbReference>
<evidence type="ECO:0000256" key="3">
    <source>
        <dbReference type="ARBA" id="ARBA00005130"/>
    </source>
</evidence>
<dbReference type="PANTHER" id="PTHR43808:SF8">
    <property type="entry name" value="PEPTIDASE M20 DIMERISATION DOMAIN-CONTAINING PROTEIN"/>
    <property type="match status" value="1"/>
</dbReference>
<keyword evidence="7" id="KW-0028">Amino-acid biosynthesis</keyword>
<organism evidence="14 15">
    <name type="scientific">Pigmentiphaga aceris</name>
    <dbReference type="NCBI Taxonomy" id="1940612"/>
    <lineage>
        <taxon>Bacteria</taxon>
        <taxon>Pseudomonadati</taxon>
        <taxon>Pseudomonadota</taxon>
        <taxon>Betaproteobacteria</taxon>
        <taxon>Burkholderiales</taxon>
        <taxon>Alcaligenaceae</taxon>
        <taxon>Pigmentiphaga</taxon>
    </lineage>
</organism>
<dbReference type="SUPFAM" id="SSF53187">
    <property type="entry name" value="Zn-dependent exopeptidases"/>
    <property type="match status" value="1"/>
</dbReference>
<evidence type="ECO:0000256" key="8">
    <source>
        <dbReference type="ARBA" id="ARBA00022723"/>
    </source>
</evidence>
<dbReference type="GO" id="GO:0009089">
    <property type="term" value="P:lysine biosynthetic process via diaminopimelate"/>
    <property type="evidence" value="ECO:0007669"/>
    <property type="project" value="UniProtKB-UniPathway"/>
</dbReference>
<dbReference type="Gene3D" id="3.40.630.10">
    <property type="entry name" value="Zn peptidases"/>
    <property type="match status" value="1"/>
</dbReference>
<keyword evidence="8" id="KW-0479">Metal-binding</keyword>
<dbReference type="CDD" id="cd08659">
    <property type="entry name" value="M20_ArgE_DapE-like"/>
    <property type="match status" value="1"/>
</dbReference>
<dbReference type="Gene3D" id="3.30.70.360">
    <property type="match status" value="1"/>
</dbReference>
<dbReference type="InterPro" id="IPR050072">
    <property type="entry name" value="Peptidase_M20A"/>
</dbReference>
<evidence type="ECO:0000256" key="1">
    <source>
        <dbReference type="ARBA" id="ARBA00001941"/>
    </source>
</evidence>
<evidence type="ECO:0000259" key="13">
    <source>
        <dbReference type="Pfam" id="PF07687"/>
    </source>
</evidence>
<keyword evidence="15" id="KW-1185">Reference proteome</keyword>
<dbReference type="InterPro" id="IPR002933">
    <property type="entry name" value="Peptidase_M20"/>
</dbReference>
<dbReference type="GO" id="GO:0046872">
    <property type="term" value="F:metal ion binding"/>
    <property type="evidence" value="ECO:0007669"/>
    <property type="project" value="UniProtKB-KW"/>
</dbReference>
<protein>
    <recommendedName>
        <fullName evidence="6">Probable succinyl-diaminopimelate desuccinylase</fullName>
        <ecNumber evidence="5">3.5.1.18</ecNumber>
    </recommendedName>
</protein>
<dbReference type="InterPro" id="IPR036264">
    <property type="entry name" value="Bact_exopeptidase_dim_dom"/>
</dbReference>
<evidence type="ECO:0000256" key="7">
    <source>
        <dbReference type="ARBA" id="ARBA00022605"/>
    </source>
</evidence>
<evidence type="ECO:0000256" key="5">
    <source>
        <dbReference type="ARBA" id="ARBA00011921"/>
    </source>
</evidence>
<proteinExistence type="inferred from homology"/>
<evidence type="ECO:0000256" key="12">
    <source>
        <dbReference type="ARBA" id="ARBA00051301"/>
    </source>
</evidence>
<dbReference type="EMBL" id="CP043046">
    <property type="protein sequence ID" value="QEI07805.1"/>
    <property type="molecule type" value="Genomic_DNA"/>
</dbReference>
<evidence type="ECO:0000256" key="6">
    <source>
        <dbReference type="ARBA" id="ARBA00016853"/>
    </source>
</evidence>
<dbReference type="KEGG" id="pacr:FXN63_19660"/>
<dbReference type="InterPro" id="IPR010182">
    <property type="entry name" value="ArgE/DapE"/>
</dbReference>
<dbReference type="UniPathway" id="UPA00034">
    <property type="reaction ID" value="UER00021"/>
</dbReference>
<dbReference type="Pfam" id="PF07687">
    <property type="entry name" value="M20_dimer"/>
    <property type="match status" value="1"/>
</dbReference>
<dbReference type="PROSITE" id="PS00759">
    <property type="entry name" value="ARGE_DAPE_CPG2_2"/>
    <property type="match status" value="1"/>
</dbReference>
<name>A0A5C0B0A8_9BURK</name>
<comment type="similarity">
    <text evidence="4">Belongs to the peptidase M20A family.</text>
</comment>
<dbReference type="OrthoDB" id="7055905at2"/>
<dbReference type="AlphaFoldDB" id="A0A5C0B0A8"/>